<dbReference type="GO" id="GO:0017000">
    <property type="term" value="P:antibiotic biosynthetic process"/>
    <property type="evidence" value="ECO:0007669"/>
    <property type="project" value="UniProtKB-KW"/>
</dbReference>
<evidence type="ECO:0000256" key="3">
    <source>
        <dbReference type="ARBA" id="ARBA00023194"/>
    </source>
</evidence>
<evidence type="ECO:0000256" key="1">
    <source>
        <dbReference type="ARBA" id="ARBA00001954"/>
    </source>
</evidence>
<comment type="cofactor">
    <cofactor evidence="1">
        <name>Fe(2+)</name>
        <dbReference type="ChEBI" id="CHEBI:29033"/>
    </cofactor>
</comment>
<sequence length="341" mass="38733">MMNAPIAHDDPMIDASRRWPLSAVHRDPLPRRTAWRRSDVSESDWLLPIPDDCLSEIDAVVRSLREHPVPTLVLSPDEFELTACRRLAARLKDMLDAGIGFAVVDRLPVDAYSKEELLAVYWLFSQMLARPVAQAFKGTLLYDVHDTGKKTDVRVRADLTNEDLSWHTDYGFNHPPPYIGLLVMRTALSGGVSSTGSLHTAHEVLRERDARLLQRLYEPYIWNRQGEHAEGMPICTSNPIFSDHGGAVRARFNRALQPVGYRLVGREIDPDGMDALNALHDILSEPEHHVDFVLAPGQMEFLNNSRIAHRRTAFIDHDDPALKRHLSRIFLRDEGRRSYMG</sequence>
<dbReference type="Pfam" id="PF02668">
    <property type="entry name" value="TauD"/>
    <property type="match status" value="1"/>
</dbReference>
<organism evidence="5 6">
    <name type="scientific">Reyranella soli</name>
    <dbReference type="NCBI Taxonomy" id="1230389"/>
    <lineage>
        <taxon>Bacteria</taxon>
        <taxon>Pseudomonadati</taxon>
        <taxon>Pseudomonadota</taxon>
        <taxon>Alphaproteobacteria</taxon>
        <taxon>Hyphomicrobiales</taxon>
        <taxon>Reyranellaceae</taxon>
        <taxon>Reyranella</taxon>
    </lineage>
</organism>
<dbReference type="Proteomes" id="UP000321058">
    <property type="component" value="Unassembled WGS sequence"/>
</dbReference>
<reference evidence="5 6" key="1">
    <citation type="submission" date="2019-07" db="EMBL/GenBank/DDBJ databases">
        <title>Whole genome shotgun sequence of Reyranella soli NBRC 108950.</title>
        <authorList>
            <person name="Hosoyama A."/>
            <person name="Uohara A."/>
            <person name="Ohji S."/>
            <person name="Ichikawa N."/>
        </authorList>
    </citation>
    <scope>NUCLEOTIDE SEQUENCE [LARGE SCALE GENOMIC DNA]</scope>
    <source>
        <strain evidence="5 6">NBRC 108950</strain>
    </source>
</reference>
<evidence type="ECO:0000256" key="2">
    <source>
        <dbReference type="ARBA" id="ARBA00023002"/>
    </source>
</evidence>
<dbReference type="GO" id="GO:0016706">
    <property type="term" value="F:2-oxoglutarate-dependent dioxygenase activity"/>
    <property type="evidence" value="ECO:0007669"/>
    <property type="project" value="UniProtKB-ARBA"/>
</dbReference>
<dbReference type="PANTHER" id="PTHR10696:SF56">
    <property type="entry name" value="TAUD_TFDA-LIKE DOMAIN-CONTAINING PROTEIN"/>
    <property type="match status" value="1"/>
</dbReference>
<keyword evidence="2" id="KW-0560">Oxidoreductase</keyword>
<gene>
    <name evidence="5" type="ORF">RSO01_16270</name>
</gene>
<comment type="caution">
    <text evidence="5">The sequence shown here is derived from an EMBL/GenBank/DDBJ whole genome shotgun (WGS) entry which is preliminary data.</text>
</comment>
<dbReference type="AlphaFoldDB" id="A0A512N728"/>
<name>A0A512N728_9HYPH</name>
<evidence type="ECO:0000259" key="4">
    <source>
        <dbReference type="Pfam" id="PF02668"/>
    </source>
</evidence>
<keyword evidence="3" id="KW-0045">Antibiotic biosynthesis</keyword>
<feature type="domain" description="TauD/TfdA-like" evidence="4">
    <location>
        <begin position="81"/>
        <end position="329"/>
    </location>
</feature>
<dbReference type="Gene3D" id="3.60.130.10">
    <property type="entry name" value="Clavaminate synthase-like"/>
    <property type="match status" value="1"/>
</dbReference>
<evidence type="ECO:0000313" key="5">
    <source>
        <dbReference type="EMBL" id="GEP54461.1"/>
    </source>
</evidence>
<keyword evidence="6" id="KW-1185">Reference proteome</keyword>
<evidence type="ECO:0000313" key="6">
    <source>
        <dbReference type="Proteomes" id="UP000321058"/>
    </source>
</evidence>
<dbReference type="InterPro" id="IPR003819">
    <property type="entry name" value="TauD/TfdA-like"/>
</dbReference>
<dbReference type="InterPro" id="IPR050411">
    <property type="entry name" value="AlphaKG_dependent_hydroxylases"/>
</dbReference>
<dbReference type="EMBL" id="BKAJ01000030">
    <property type="protein sequence ID" value="GEP54461.1"/>
    <property type="molecule type" value="Genomic_DNA"/>
</dbReference>
<dbReference type="OrthoDB" id="5491415at2"/>
<proteinExistence type="predicted"/>
<protein>
    <recommendedName>
        <fullName evidence="4">TauD/TfdA-like domain-containing protein</fullName>
    </recommendedName>
</protein>
<dbReference type="PANTHER" id="PTHR10696">
    <property type="entry name" value="GAMMA-BUTYROBETAINE HYDROXYLASE-RELATED"/>
    <property type="match status" value="1"/>
</dbReference>
<dbReference type="SUPFAM" id="SSF51197">
    <property type="entry name" value="Clavaminate synthase-like"/>
    <property type="match status" value="1"/>
</dbReference>
<dbReference type="InterPro" id="IPR042098">
    <property type="entry name" value="TauD-like_sf"/>
</dbReference>
<accession>A0A512N728</accession>